<evidence type="ECO:0000313" key="2">
    <source>
        <dbReference type="EMBL" id="GEY44557.1"/>
    </source>
</evidence>
<feature type="non-terminal residue" evidence="2">
    <location>
        <position position="1"/>
    </location>
</feature>
<feature type="compositionally biased region" description="Polar residues" evidence="1">
    <location>
        <begin position="75"/>
        <end position="88"/>
    </location>
</feature>
<evidence type="ECO:0000256" key="1">
    <source>
        <dbReference type="SAM" id="MobiDB-lite"/>
    </source>
</evidence>
<feature type="compositionally biased region" description="Acidic residues" evidence="1">
    <location>
        <begin position="175"/>
        <end position="206"/>
    </location>
</feature>
<organism evidence="2">
    <name type="scientific">Tanacetum cinerariifolium</name>
    <name type="common">Dalmatian daisy</name>
    <name type="synonym">Chrysanthemum cinerariifolium</name>
    <dbReference type="NCBI Taxonomy" id="118510"/>
    <lineage>
        <taxon>Eukaryota</taxon>
        <taxon>Viridiplantae</taxon>
        <taxon>Streptophyta</taxon>
        <taxon>Embryophyta</taxon>
        <taxon>Tracheophyta</taxon>
        <taxon>Spermatophyta</taxon>
        <taxon>Magnoliopsida</taxon>
        <taxon>eudicotyledons</taxon>
        <taxon>Gunneridae</taxon>
        <taxon>Pentapetalae</taxon>
        <taxon>asterids</taxon>
        <taxon>campanulids</taxon>
        <taxon>Asterales</taxon>
        <taxon>Asteraceae</taxon>
        <taxon>Asteroideae</taxon>
        <taxon>Anthemideae</taxon>
        <taxon>Anthemidinae</taxon>
        <taxon>Tanacetum</taxon>
    </lineage>
</organism>
<protein>
    <submittedName>
        <fullName evidence="2">Uncharacterized protein</fullName>
    </submittedName>
</protein>
<proteinExistence type="predicted"/>
<name>A0A699HMQ8_TANCI</name>
<feature type="compositionally biased region" description="Basic and acidic residues" evidence="1">
    <location>
        <begin position="48"/>
        <end position="58"/>
    </location>
</feature>
<sequence length="406" mass="45103">MSTLVFVDPERFTQANGAQSSRVPVPLPEDPYEAIRQAYLVGTDTESEPFKGEARTPESPHIVAPPTCHVEESEGSGTSVARSTSSDSIAPLSPDHPLTHTTPVLVSILRRTARMAVRVPHVMSPSLSGGIAEVAVMSDLAFCKKFRSSYNSSPSPILRVRKMYRGTSELILGTDSEEDDEVKESLDSDSESEDVEDEGPTGEDEDPAAKDEGLVAGIEGLDVDDESYNLDDESRGTAVSEPLGLGYGTLRHRELALEEDHVYSTFEVGQGSGSAPEPERLERVSAFKQPTLTTWTDPEDGAHLELYRGILQDHTQRLDAMPPTLFAEIDRYVRDLYTRSGAVRNEIFSQRYRFRSLEHEQERTAMTSGALLVHDMLLQQTALQRELHEMRDRVTVLEQEKDRTER</sequence>
<reference evidence="2" key="1">
    <citation type="journal article" date="2019" name="Sci. Rep.">
        <title>Draft genome of Tanacetum cinerariifolium, the natural source of mosquito coil.</title>
        <authorList>
            <person name="Yamashiro T."/>
            <person name="Shiraishi A."/>
            <person name="Satake H."/>
            <person name="Nakayama K."/>
        </authorList>
    </citation>
    <scope>NUCLEOTIDE SEQUENCE</scope>
</reference>
<dbReference type="EMBL" id="BKCJ010179170">
    <property type="protein sequence ID" value="GEY44557.1"/>
    <property type="molecule type" value="Genomic_DNA"/>
</dbReference>
<feature type="region of interest" description="Disordered" evidence="1">
    <location>
        <begin position="47"/>
        <end position="96"/>
    </location>
</feature>
<accession>A0A699HMQ8</accession>
<gene>
    <name evidence="2" type="ORF">Tci_416531</name>
</gene>
<comment type="caution">
    <text evidence="2">The sequence shown here is derived from an EMBL/GenBank/DDBJ whole genome shotgun (WGS) entry which is preliminary data.</text>
</comment>
<dbReference type="AlphaFoldDB" id="A0A699HMQ8"/>
<feature type="region of interest" description="Disordered" evidence="1">
    <location>
        <begin position="171"/>
        <end position="210"/>
    </location>
</feature>